<keyword evidence="8" id="KW-1185">Reference proteome</keyword>
<evidence type="ECO:0000256" key="3">
    <source>
        <dbReference type="ARBA" id="ARBA00023054"/>
    </source>
</evidence>
<sequence>MSNIIQTVLSDVGWDERFAAPELNAENKALMEEILKKEMELMQLTNKLERDKDQKQVLTDFLKSAKQELENTAALCKAKQREEELEKHLTALAEREAGRLAQETTKMKNELGSLAERKDTLENHIFKSRQKLEEFRNQLNWDQETMDAFLEESASQDENIMSIIKYAQQDEQRIKSLTLAIEKKTLEAHEKRKALDKELTETMSAQVALDKTTENLQQAHLETQQLIHQWENTIKQMKQRDVQMQQCALQLAQVKQNIRERNETIAEKKHLLDTQKKNNKETERKIAATNVQAAKLRQDLTEQQNNCSRLQDELSSSKGTLDRTTSNVESLTAHISRMKKDIQDNNDKAYNAALEEKLKVVTQTALSEEERAAQMDQFLKDEEQAIKELDVQLRDCMEALFHRKEHLQAAKTKEKDVLAQISKNKSIISNLGSQLSKLEKELTRQQKIMTEQDTQMSFLTDKLRRLQSDVESDEKQMLDRKIAELTKDLEEKQKTAKTLTNTLKESEDDIRCLKKKLEKSEAQNSDLTDKVDELLLIHTTSENELKRLRMTKYDNMMEHNILKVEVRRVRDLLYNKADSVLSLEKRKLQLQEAMKKREDEIKVYKEMLSQQLKTSEQERQKLSVELNEKLLKIDTMKKRFEVVSLSLAAPEGEEEQSQAYYITKAAQEKEELKQKGDGLDAKIRKTELENRALENTIQLFNNSNSAFRKSLNKANESSPEFQEKLKLEEQLRVAEETLKYRKKQVQELQQDLQVIECCMYIPNYYHDHILSLCCPAVCQSSKLTREIRSVQNTRSETFEEKDIKLKELKEFNKSIDGMLNEVMEDKPDLRSVLEKYFLQVQKQLTPHCFMRANEAFSRGSSPRASTLHSPVLNTVDLGLGLTMTSPPLTTSRCSSSASSTSSSSSSRKLKNL</sequence>
<dbReference type="GeneTree" id="ENSGT00390000015010"/>
<dbReference type="GO" id="GO:0060287">
    <property type="term" value="P:epithelial cilium movement involved in determination of left/right asymmetry"/>
    <property type="evidence" value="ECO:0007669"/>
    <property type="project" value="TreeGrafter"/>
</dbReference>
<dbReference type="InterPro" id="IPR033290">
    <property type="entry name" value="CCDC39"/>
</dbReference>
<comment type="similarity">
    <text evidence="1">Belongs to the CCDC39 family.</text>
</comment>
<reference evidence="7" key="3">
    <citation type="submission" date="2025-09" db="UniProtKB">
        <authorList>
            <consortium name="Ensembl"/>
        </authorList>
    </citation>
    <scope>IDENTIFICATION</scope>
</reference>
<reference evidence="7 8" key="1">
    <citation type="submission" date="2022-01" db="EMBL/GenBank/DDBJ databases">
        <title>A chromosome-scale genome assembly of the false clownfish, Amphiprion ocellaris.</title>
        <authorList>
            <person name="Ryu T."/>
        </authorList>
    </citation>
    <scope>NUCLEOTIDE SEQUENCE [LARGE SCALE GENOMIC DNA]</scope>
</reference>
<feature type="coiled-coil region" evidence="5">
    <location>
        <begin position="662"/>
        <end position="703"/>
    </location>
</feature>
<dbReference type="PANTHER" id="PTHR18962">
    <property type="entry name" value="COILED-COIL DOMAIN-CONTAINING PROTEIN 39"/>
    <property type="match status" value="1"/>
</dbReference>
<organism evidence="7 8">
    <name type="scientific">Amphiprion ocellaris</name>
    <name type="common">Clown anemonefish</name>
    <dbReference type="NCBI Taxonomy" id="80972"/>
    <lineage>
        <taxon>Eukaryota</taxon>
        <taxon>Metazoa</taxon>
        <taxon>Chordata</taxon>
        <taxon>Craniata</taxon>
        <taxon>Vertebrata</taxon>
        <taxon>Euteleostomi</taxon>
        <taxon>Actinopterygii</taxon>
        <taxon>Neopterygii</taxon>
        <taxon>Teleostei</taxon>
        <taxon>Neoteleostei</taxon>
        <taxon>Acanthomorphata</taxon>
        <taxon>Ovalentaria</taxon>
        <taxon>Pomacentridae</taxon>
        <taxon>Amphiprion</taxon>
    </lineage>
</organism>
<feature type="coiled-coil region" evidence="5">
    <location>
        <begin position="428"/>
        <end position="537"/>
    </location>
</feature>
<dbReference type="PANTHER" id="PTHR18962:SF0">
    <property type="entry name" value="COILED-COIL DOMAIN-CONTAINING PROTEIN 39"/>
    <property type="match status" value="1"/>
</dbReference>
<evidence type="ECO:0000256" key="1">
    <source>
        <dbReference type="ARBA" id="ARBA00005805"/>
    </source>
</evidence>
<dbReference type="GO" id="GO:0060285">
    <property type="term" value="P:cilium-dependent cell motility"/>
    <property type="evidence" value="ECO:0007669"/>
    <property type="project" value="TreeGrafter"/>
</dbReference>
<dbReference type="Pfam" id="PF24161">
    <property type="entry name" value="CCDC39"/>
    <property type="match status" value="1"/>
</dbReference>
<dbReference type="GO" id="GO:0036159">
    <property type="term" value="P:inner dynein arm assembly"/>
    <property type="evidence" value="ECO:0007669"/>
    <property type="project" value="InterPro"/>
</dbReference>
<feature type="coiled-coil region" evidence="5">
    <location>
        <begin position="351"/>
        <end position="399"/>
    </location>
</feature>
<dbReference type="GO" id="GO:0005930">
    <property type="term" value="C:axoneme"/>
    <property type="evidence" value="ECO:0007669"/>
    <property type="project" value="InterPro"/>
</dbReference>
<evidence type="ECO:0000256" key="6">
    <source>
        <dbReference type="SAM" id="MobiDB-lite"/>
    </source>
</evidence>
<name>A0AAQ5X2E5_AMPOC</name>
<evidence type="ECO:0000256" key="2">
    <source>
        <dbReference type="ARBA" id="ARBA00016725"/>
    </source>
</evidence>
<dbReference type="AlphaFoldDB" id="A0AAQ5X2E5"/>
<reference evidence="7" key="2">
    <citation type="submission" date="2025-08" db="UniProtKB">
        <authorList>
            <consortium name="Ensembl"/>
        </authorList>
    </citation>
    <scope>IDENTIFICATION</scope>
</reference>
<dbReference type="Proteomes" id="UP001501940">
    <property type="component" value="Chromosome 10"/>
</dbReference>
<dbReference type="GO" id="GO:0005576">
    <property type="term" value="C:extracellular region"/>
    <property type="evidence" value="ECO:0007669"/>
    <property type="project" value="GOC"/>
</dbReference>
<accession>A0AAQ5X2E5</accession>
<feature type="coiled-coil region" evidence="5">
    <location>
        <begin position="265"/>
        <end position="313"/>
    </location>
</feature>
<feature type="coiled-coil region" evidence="5">
    <location>
        <begin position="580"/>
        <end position="632"/>
    </location>
</feature>
<keyword evidence="3 5" id="KW-0175">Coiled coil</keyword>
<evidence type="ECO:0000256" key="4">
    <source>
        <dbReference type="ARBA" id="ARBA00045182"/>
    </source>
</evidence>
<feature type="coiled-coil region" evidence="5">
    <location>
        <begin position="20"/>
        <end position="86"/>
    </location>
</feature>
<evidence type="ECO:0000313" key="8">
    <source>
        <dbReference type="Proteomes" id="UP001501940"/>
    </source>
</evidence>
<evidence type="ECO:0000256" key="5">
    <source>
        <dbReference type="SAM" id="Coils"/>
    </source>
</evidence>
<feature type="compositionally biased region" description="Low complexity" evidence="6">
    <location>
        <begin position="889"/>
        <end position="906"/>
    </location>
</feature>
<proteinExistence type="inferred from homology"/>
<protein>
    <recommendedName>
        <fullName evidence="2">Coiled-coil domain-containing protein 39</fullName>
    </recommendedName>
</protein>
<evidence type="ECO:0000313" key="7">
    <source>
        <dbReference type="Ensembl" id="ENSAOCP00000033595.1"/>
    </source>
</evidence>
<dbReference type="Ensembl" id="ENSAOCT00000065046.1">
    <property type="protein sequence ID" value="ENSAOCP00000033595.1"/>
    <property type="gene ID" value="ENSAOCG00000024409.2"/>
</dbReference>
<comment type="function">
    <text evidence="4">Required for assembly of dynein regulatory complex (DRC) and inner dynein arm (IDA) complexes, which are responsible for ciliary beat regulation, thereby playing a central role in motility in cilia and flagella. Probably acts together with CCDC40 to form a molecular ruler that determines the 96 nanometer (nm) repeat length and arrangements of components in cilia and flagella. Not required for outer dynein arm complexes assembly.</text>
</comment>
<feature type="region of interest" description="Disordered" evidence="6">
    <location>
        <begin position="886"/>
        <end position="912"/>
    </location>
</feature>
<gene>
    <name evidence="7" type="primary">CCDC39</name>
</gene>